<sequence length="233" mass="24724">MMGGGHLACSGLRAAVRGRTVFDGIALDLGPGVHALRGENGIGKSTLLRLLAGAQPLEAGRVVIDGIDLTQAPEEARRRLGYVPDESPVYPFMTGEDLLRFVAAARRVAVGAGLRAMLDGFGLERHLRTRFDAMSLGTRRKMLLCAAWIGSPPVLLLDEPSNGLDPEARDYLADLLRRAGEEKMVLFSSHDVEFMAACGATSIEMRSLFRPGGMSADSGGGVSSKLHIATPGP</sequence>
<evidence type="ECO:0000256" key="3">
    <source>
        <dbReference type="ARBA" id="ARBA00022741"/>
    </source>
</evidence>
<evidence type="ECO:0000313" key="7">
    <source>
        <dbReference type="Proteomes" id="UP000530320"/>
    </source>
</evidence>
<dbReference type="SUPFAM" id="SSF52540">
    <property type="entry name" value="P-loop containing nucleoside triphosphate hydrolases"/>
    <property type="match status" value="1"/>
</dbReference>
<dbReference type="AlphaFoldDB" id="A0A7W4K3K4"/>
<dbReference type="GO" id="GO:0016887">
    <property type="term" value="F:ATP hydrolysis activity"/>
    <property type="evidence" value="ECO:0007669"/>
    <property type="project" value="InterPro"/>
</dbReference>
<dbReference type="InterPro" id="IPR003593">
    <property type="entry name" value="AAA+_ATPase"/>
</dbReference>
<comment type="similarity">
    <text evidence="1">Belongs to the ABC transporter superfamily.</text>
</comment>
<protein>
    <submittedName>
        <fullName evidence="6">ABC transporter ATP-binding protein</fullName>
    </submittedName>
</protein>
<dbReference type="RefSeq" id="WP_183010475.1">
    <property type="nucleotide sequence ID" value="NZ_JABEQP010000022.1"/>
</dbReference>
<evidence type="ECO:0000256" key="2">
    <source>
        <dbReference type="ARBA" id="ARBA00022448"/>
    </source>
</evidence>
<dbReference type="Pfam" id="PF00005">
    <property type="entry name" value="ABC_tran"/>
    <property type="match status" value="1"/>
</dbReference>
<evidence type="ECO:0000313" key="6">
    <source>
        <dbReference type="EMBL" id="MBB2199547.1"/>
    </source>
</evidence>
<accession>A0A7W4K3K4</accession>
<dbReference type="GO" id="GO:0005524">
    <property type="term" value="F:ATP binding"/>
    <property type="evidence" value="ECO:0007669"/>
    <property type="project" value="UniProtKB-KW"/>
</dbReference>
<proteinExistence type="inferred from homology"/>
<dbReference type="PROSITE" id="PS50893">
    <property type="entry name" value="ABC_TRANSPORTER_2"/>
    <property type="match status" value="1"/>
</dbReference>
<evidence type="ECO:0000259" key="5">
    <source>
        <dbReference type="PROSITE" id="PS50893"/>
    </source>
</evidence>
<dbReference type="Proteomes" id="UP000530320">
    <property type="component" value="Unassembled WGS sequence"/>
</dbReference>
<dbReference type="CDD" id="cd03230">
    <property type="entry name" value="ABC_DR_subfamily_A"/>
    <property type="match status" value="1"/>
</dbReference>
<evidence type="ECO:0000256" key="4">
    <source>
        <dbReference type="ARBA" id="ARBA00022840"/>
    </source>
</evidence>
<reference evidence="6 7" key="1">
    <citation type="submission" date="2020-04" db="EMBL/GenBank/DDBJ databases">
        <title>Description of novel Gluconacetobacter.</title>
        <authorList>
            <person name="Sombolestani A."/>
        </authorList>
    </citation>
    <scope>NUCLEOTIDE SEQUENCE [LARGE SCALE GENOMIC DNA]</scope>
    <source>
        <strain evidence="6 7">LMG 22058</strain>
    </source>
</reference>
<evidence type="ECO:0000256" key="1">
    <source>
        <dbReference type="ARBA" id="ARBA00005417"/>
    </source>
</evidence>
<dbReference type="EMBL" id="JABEQP010000022">
    <property type="protein sequence ID" value="MBB2199547.1"/>
    <property type="molecule type" value="Genomic_DNA"/>
</dbReference>
<organism evidence="6 7">
    <name type="scientific">Gluconacetobacter dulcium</name>
    <dbReference type="NCBI Taxonomy" id="2729096"/>
    <lineage>
        <taxon>Bacteria</taxon>
        <taxon>Pseudomonadati</taxon>
        <taxon>Pseudomonadota</taxon>
        <taxon>Alphaproteobacteria</taxon>
        <taxon>Acetobacterales</taxon>
        <taxon>Acetobacteraceae</taxon>
        <taxon>Gluconacetobacter</taxon>
    </lineage>
</organism>
<dbReference type="PANTHER" id="PTHR43335">
    <property type="entry name" value="ABC TRANSPORTER, ATP-BINDING PROTEIN"/>
    <property type="match status" value="1"/>
</dbReference>
<dbReference type="Gene3D" id="3.40.50.300">
    <property type="entry name" value="P-loop containing nucleotide triphosphate hydrolases"/>
    <property type="match status" value="1"/>
</dbReference>
<keyword evidence="3" id="KW-0547">Nucleotide-binding</keyword>
<name>A0A7W4K3K4_9PROT</name>
<keyword evidence="4 6" id="KW-0067">ATP-binding</keyword>
<dbReference type="InterPro" id="IPR027417">
    <property type="entry name" value="P-loop_NTPase"/>
</dbReference>
<gene>
    <name evidence="6" type="ORF">HLH44_19275</name>
</gene>
<dbReference type="InterPro" id="IPR003439">
    <property type="entry name" value="ABC_transporter-like_ATP-bd"/>
</dbReference>
<comment type="caution">
    <text evidence="6">The sequence shown here is derived from an EMBL/GenBank/DDBJ whole genome shotgun (WGS) entry which is preliminary data.</text>
</comment>
<dbReference type="SMART" id="SM00382">
    <property type="entry name" value="AAA"/>
    <property type="match status" value="1"/>
</dbReference>
<feature type="domain" description="ABC transporter" evidence="5">
    <location>
        <begin position="7"/>
        <end position="231"/>
    </location>
</feature>
<keyword evidence="2" id="KW-0813">Transport</keyword>